<evidence type="ECO:0000256" key="1">
    <source>
        <dbReference type="ARBA" id="ARBA00004651"/>
    </source>
</evidence>
<evidence type="ECO:0000256" key="6">
    <source>
        <dbReference type="RuleBase" id="RU004057"/>
    </source>
</evidence>
<gene>
    <name evidence="9" type="ORF">GCM10007028_33790</name>
</gene>
<keyword evidence="6" id="KW-0653">Protein transport</keyword>
<dbReference type="Pfam" id="PF01618">
    <property type="entry name" value="MotA_ExbB"/>
    <property type="match status" value="1"/>
</dbReference>
<evidence type="ECO:0000313" key="10">
    <source>
        <dbReference type="Proteomes" id="UP000636004"/>
    </source>
</evidence>
<keyword evidence="10" id="KW-1185">Reference proteome</keyword>
<keyword evidence="3 7" id="KW-0812">Transmembrane</keyword>
<name>A0A918RAD6_9FLAO</name>
<comment type="caution">
    <text evidence="9">The sequence shown here is derived from an EMBL/GenBank/DDBJ whole genome shotgun (WGS) entry which is preliminary data.</text>
</comment>
<dbReference type="AlphaFoldDB" id="A0A918RAD6"/>
<keyword evidence="6" id="KW-0813">Transport</keyword>
<protein>
    <recommendedName>
        <fullName evidence="8">MotA/TolQ/ExbB proton channel domain-containing protein</fullName>
    </recommendedName>
</protein>
<evidence type="ECO:0000256" key="4">
    <source>
        <dbReference type="ARBA" id="ARBA00022989"/>
    </source>
</evidence>
<evidence type="ECO:0000256" key="3">
    <source>
        <dbReference type="ARBA" id="ARBA00022692"/>
    </source>
</evidence>
<sequence length="130" mass="13996">MLMLSILLVNPFVDRFMEGGPLFMSLILICLILALICIVIAFLNVKKDEVKSKKMTSLASDISILGLVFGLLGSIIGMIMAFDAISALGDVSQGMMASGLKVAFLTTVFGCITFILPRIGIIILKALQRN</sequence>
<dbReference type="Proteomes" id="UP000636004">
    <property type="component" value="Unassembled WGS sequence"/>
</dbReference>
<dbReference type="GO" id="GO:0005886">
    <property type="term" value="C:plasma membrane"/>
    <property type="evidence" value="ECO:0007669"/>
    <property type="project" value="UniProtKB-SubCell"/>
</dbReference>
<dbReference type="EMBL" id="BMWZ01000010">
    <property type="protein sequence ID" value="GGZ92640.1"/>
    <property type="molecule type" value="Genomic_DNA"/>
</dbReference>
<feature type="domain" description="MotA/TolQ/ExbB proton channel" evidence="8">
    <location>
        <begin position="51"/>
        <end position="115"/>
    </location>
</feature>
<reference evidence="9" key="2">
    <citation type="submission" date="2020-09" db="EMBL/GenBank/DDBJ databases">
        <authorList>
            <person name="Sun Q."/>
            <person name="Kim S."/>
        </authorList>
    </citation>
    <scope>NUCLEOTIDE SEQUENCE</scope>
    <source>
        <strain evidence="9">KCTC 12710</strain>
    </source>
</reference>
<evidence type="ECO:0000259" key="8">
    <source>
        <dbReference type="Pfam" id="PF01618"/>
    </source>
</evidence>
<feature type="transmembrane region" description="Helical" evidence="7">
    <location>
        <begin position="102"/>
        <end position="124"/>
    </location>
</feature>
<comment type="similarity">
    <text evidence="6">Belongs to the exbB/tolQ family.</text>
</comment>
<keyword evidence="4 7" id="KW-1133">Transmembrane helix</keyword>
<accession>A0A918RAD6</accession>
<evidence type="ECO:0000256" key="5">
    <source>
        <dbReference type="ARBA" id="ARBA00023136"/>
    </source>
</evidence>
<organism evidence="9 10">
    <name type="scientific">Algibacter mikhailovii</name>
    <dbReference type="NCBI Taxonomy" id="425498"/>
    <lineage>
        <taxon>Bacteria</taxon>
        <taxon>Pseudomonadati</taxon>
        <taxon>Bacteroidota</taxon>
        <taxon>Flavobacteriia</taxon>
        <taxon>Flavobacteriales</taxon>
        <taxon>Flavobacteriaceae</taxon>
        <taxon>Algibacter</taxon>
    </lineage>
</organism>
<dbReference type="GO" id="GO:0015031">
    <property type="term" value="P:protein transport"/>
    <property type="evidence" value="ECO:0007669"/>
    <property type="project" value="UniProtKB-KW"/>
</dbReference>
<keyword evidence="5 7" id="KW-0472">Membrane</keyword>
<dbReference type="InterPro" id="IPR002898">
    <property type="entry name" value="MotA_ExbB_proton_chnl"/>
</dbReference>
<comment type="subcellular location">
    <subcellularLocation>
        <location evidence="1">Cell membrane</location>
        <topology evidence="1">Multi-pass membrane protein</topology>
    </subcellularLocation>
    <subcellularLocation>
        <location evidence="6">Membrane</location>
        <topology evidence="6">Multi-pass membrane protein</topology>
    </subcellularLocation>
</comment>
<evidence type="ECO:0000256" key="2">
    <source>
        <dbReference type="ARBA" id="ARBA00022475"/>
    </source>
</evidence>
<keyword evidence="2" id="KW-1003">Cell membrane</keyword>
<feature type="transmembrane region" description="Helical" evidence="7">
    <location>
        <begin position="64"/>
        <end position="82"/>
    </location>
</feature>
<evidence type="ECO:0000313" key="9">
    <source>
        <dbReference type="EMBL" id="GGZ92640.1"/>
    </source>
</evidence>
<reference evidence="9" key="1">
    <citation type="journal article" date="2014" name="Int. J. Syst. Evol. Microbiol.">
        <title>Complete genome sequence of Corynebacterium casei LMG S-19264T (=DSM 44701T), isolated from a smear-ripened cheese.</title>
        <authorList>
            <consortium name="US DOE Joint Genome Institute (JGI-PGF)"/>
            <person name="Walter F."/>
            <person name="Albersmeier A."/>
            <person name="Kalinowski J."/>
            <person name="Ruckert C."/>
        </authorList>
    </citation>
    <scope>NUCLEOTIDE SEQUENCE</scope>
    <source>
        <strain evidence="9">KCTC 12710</strain>
    </source>
</reference>
<feature type="transmembrane region" description="Helical" evidence="7">
    <location>
        <begin position="20"/>
        <end position="43"/>
    </location>
</feature>
<evidence type="ECO:0000256" key="7">
    <source>
        <dbReference type="SAM" id="Phobius"/>
    </source>
</evidence>
<proteinExistence type="inferred from homology"/>